<keyword evidence="5" id="KW-0862">Zinc</keyword>
<dbReference type="Proteomes" id="UP000256941">
    <property type="component" value="Unassembled WGS sequence"/>
</dbReference>
<dbReference type="PANTHER" id="PTHR42978:SF2">
    <property type="entry name" value="102 KBASES UNSTABLE REGION: FROM 1 TO 119443"/>
    <property type="match status" value="1"/>
</dbReference>
<proteinExistence type="inferred from homology"/>
<dbReference type="PANTHER" id="PTHR42978">
    <property type="entry name" value="QUORUM-QUENCHING LACTONASE YTNP-RELATED-RELATED"/>
    <property type="match status" value="1"/>
</dbReference>
<organism evidence="6 7">
    <name type="scientific">Paracoccus versutus</name>
    <name type="common">Thiobacillus versutus</name>
    <dbReference type="NCBI Taxonomy" id="34007"/>
    <lineage>
        <taxon>Bacteria</taxon>
        <taxon>Pseudomonadati</taxon>
        <taxon>Pseudomonadota</taxon>
        <taxon>Alphaproteobacteria</taxon>
        <taxon>Rhodobacterales</taxon>
        <taxon>Paracoccaceae</taxon>
        <taxon>Paracoccus</taxon>
    </lineage>
</organism>
<evidence type="ECO:0000313" key="6">
    <source>
        <dbReference type="EMBL" id="REF71957.1"/>
    </source>
</evidence>
<evidence type="ECO:0000256" key="3">
    <source>
        <dbReference type="ARBA" id="ARBA00022723"/>
    </source>
</evidence>
<protein>
    <submittedName>
        <fullName evidence="6">Metallo-beta-lactamase superfamily protein</fullName>
    </submittedName>
</protein>
<sequence length="260" mass="28979">MARIRMTALDVAPLSLEKAKIATFQPGHVDLVTTVAVIEHERHGILLWDTGINGAVLDPEAGYWAPGLAEAFGTQGISRDHIVDRQLERLGIGRGDVRHVVYSHLHLDHSGGAEYFPDAVHVAQRAELNYAFCPDPWTRPVYCDKDIDRLRRVELLPLEGDADLFGDGSVRLLRTPGHAPGHQSLLLDLPHRGRILLGGDVAHQRDQYRNHIPMPWDHCLSDTTASRRRVAAIERGGVPLFLCHEQADFAQLPTQGTFWD</sequence>
<evidence type="ECO:0000256" key="2">
    <source>
        <dbReference type="ARBA" id="ARBA00007749"/>
    </source>
</evidence>
<dbReference type="SUPFAM" id="SSF56281">
    <property type="entry name" value="Metallo-hydrolase/oxidoreductase"/>
    <property type="match status" value="1"/>
</dbReference>
<gene>
    <name evidence="6" type="ORF">BDD41_0421</name>
</gene>
<dbReference type="InterPro" id="IPR051013">
    <property type="entry name" value="MBL_superfamily_lactonases"/>
</dbReference>
<dbReference type="GO" id="GO:0046872">
    <property type="term" value="F:metal ion binding"/>
    <property type="evidence" value="ECO:0007669"/>
    <property type="project" value="UniProtKB-KW"/>
</dbReference>
<accession>A0A369TUT0</accession>
<comment type="similarity">
    <text evidence="2">Belongs to the metallo-beta-lactamase superfamily.</text>
</comment>
<dbReference type="EMBL" id="QTUJ01000001">
    <property type="protein sequence ID" value="REF71957.1"/>
    <property type="molecule type" value="Genomic_DNA"/>
</dbReference>
<keyword evidence="3" id="KW-0479">Metal-binding</keyword>
<dbReference type="InterPro" id="IPR036866">
    <property type="entry name" value="RibonucZ/Hydroxyglut_hydro"/>
</dbReference>
<reference evidence="6 7" key="1">
    <citation type="submission" date="2018-08" db="EMBL/GenBank/DDBJ databases">
        <title>Genomic Encyclopedia of Archaeal and Bacterial Type Strains, Phase II (KMG-II): from individual species to whole genera.</title>
        <authorList>
            <person name="Goeker M."/>
        </authorList>
    </citation>
    <scope>NUCLEOTIDE SEQUENCE [LARGE SCALE GENOMIC DNA]</scope>
    <source>
        <strain evidence="6 7">DSM 17099</strain>
    </source>
</reference>
<accession>A0A3D9XNC6</accession>
<comment type="cofactor">
    <cofactor evidence="1">
        <name>Zn(2+)</name>
        <dbReference type="ChEBI" id="CHEBI:29105"/>
    </cofactor>
</comment>
<dbReference type="RefSeq" id="WP_083539318.1">
    <property type="nucleotide sequence ID" value="NZ_CP038196.1"/>
</dbReference>
<evidence type="ECO:0000256" key="4">
    <source>
        <dbReference type="ARBA" id="ARBA00022801"/>
    </source>
</evidence>
<dbReference type="InterPro" id="IPR001279">
    <property type="entry name" value="Metallo-B-lactamas"/>
</dbReference>
<dbReference type="GO" id="GO:0016787">
    <property type="term" value="F:hydrolase activity"/>
    <property type="evidence" value="ECO:0007669"/>
    <property type="project" value="UniProtKB-KW"/>
</dbReference>
<evidence type="ECO:0000313" key="7">
    <source>
        <dbReference type="Proteomes" id="UP000256941"/>
    </source>
</evidence>
<comment type="caution">
    <text evidence="6">The sequence shown here is derived from an EMBL/GenBank/DDBJ whole genome shotgun (WGS) entry which is preliminary data.</text>
</comment>
<name>A0A369TUT0_PARVE</name>
<evidence type="ECO:0000256" key="5">
    <source>
        <dbReference type="ARBA" id="ARBA00022833"/>
    </source>
</evidence>
<evidence type="ECO:0000256" key="1">
    <source>
        <dbReference type="ARBA" id="ARBA00001947"/>
    </source>
</evidence>
<dbReference type="Gene3D" id="3.60.15.10">
    <property type="entry name" value="Ribonuclease Z/Hydroxyacylglutathione hydrolase-like"/>
    <property type="match status" value="1"/>
</dbReference>
<dbReference type="AlphaFoldDB" id="A0A369TUT0"/>
<dbReference type="Pfam" id="PF00753">
    <property type="entry name" value="Lactamase_B"/>
    <property type="match status" value="1"/>
</dbReference>
<dbReference type="CDD" id="cd07729">
    <property type="entry name" value="AHL_lactonase_MBL-fold"/>
    <property type="match status" value="1"/>
</dbReference>
<dbReference type="SMART" id="SM00849">
    <property type="entry name" value="Lactamase_B"/>
    <property type="match status" value="1"/>
</dbReference>
<keyword evidence="4" id="KW-0378">Hydrolase</keyword>